<dbReference type="GO" id="GO:0004525">
    <property type="term" value="F:ribonuclease III activity"/>
    <property type="evidence" value="ECO:0007669"/>
    <property type="project" value="TreeGrafter"/>
</dbReference>
<keyword evidence="1" id="KW-0694">RNA-binding</keyword>
<feature type="compositionally biased region" description="Basic residues" evidence="2">
    <location>
        <begin position="227"/>
        <end position="239"/>
    </location>
</feature>
<name>A0A9Q0NC14_9DIPT</name>
<proteinExistence type="predicted"/>
<dbReference type="OrthoDB" id="67027at2759"/>
<dbReference type="GO" id="GO:0070877">
    <property type="term" value="C:microprocessor complex"/>
    <property type="evidence" value="ECO:0007669"/>
    <property type="project" value="TreeGrafter"/>
</dbReference>
<dbReference type="PANTHER" id="PTHR11207">
    <property type="entry name" value="RIBONUCLEASE III"/>
    <property type="match status" value="1"/>
</dbReference>
<evidence type="ECO:0000256" key="1">
    <source>
        <dbReference type="ARBA" id="ARBA00022884"/>
    </source>
</evidence>
<dbReference type="EMBL" id="WJQU01000001">
    <property type="protein sequence ID" value="KAJ6647537.1"/>
    <property type="molecule type" value="Genomic_DNA"/>
</dbReference>
<dbReference type="Proteomes" id="UP001151699">
    <property type="component" value="Chromosome A"/>
</dbReference>
<organism evidence="3 4">
    <name type="scientific">Pseudolycoriella hygida</name>
    <dbReference type="NCBI Taxonomy" id="35572"/>
    <lineage>
        <taxon>Eukaryota</taxon>
        <taxon>Metazoa</taxon>
        <taxon>Ecdysozoa</taxon>
        <taxon>Arthropoda</taxon>
        <taxon>Hexapoda</taxon>
        <taxon>Insecta</taxon>
        <taxon>Pterygota</taxon>
        <taxon>Neoptera</taxon>
        <taxon>Endopterygota</taxon>
        <taxon>Diptera</taxon>
        <taxon>Nematocera</taxon>
        <taxon>Sciaroidea</taxon>
        <taxon>Sciaridae</taxon>
        <taxon>Pseudolycoriella</taxon>
    </lineage>
</organism>
<accession>A0A9Q0NC14</accession>
<reference evidence="3" key="1">
    <citation type="submission" date="2022-07" db="EMBL/GenBank/DDBJ databases">
        <authorList>
            <person name="Trinca V."/>
            <person name="Uliana J.V.C."/>
            <person name="Torres T.T."/>
            <person name="Ward R.J."/>
            <person name="Monesi N."/>
        </authorList>
    </citation>
    <scope>NUCLEOTIDE SEQUENCE</scope>
    <source>
        <strain evidence="3">HSMRA1968</strain>
        <tissue evidence="3">Whole embryos</tissue>
    </source>
</reference>
<comment type="caution">
    <text evidence="3">The sequence shown here is derived from an EMBL/GenBank/DDBJ whole genome shotgun (WGS) entry which is preliminary data.</text>
</comment>
<dbReference type="GO" id="GO:0031053">
    <property type="term" value="P:primary miRNA processing"/>
    <property type="evidence" value="ECO:0007669"/>
    <property type="project" value="TreeGrafter"/>
</dbReference>
<dbReference type="GO" id="GO:0031054">
    <property type="term" value="P:pre-miRNA processing"/>
    <property type="evidence" value="ECO:0007669"/>
    <property type="project" value="TreeGrafter"/>
</dbReference>
<feature type="region of interest" description="Disordered" evidence="2">
    <location>
        <begin position="1"/>
        <end position="43"/>
    </location>
</feature>
<gene>
    <name evidence="3" type="primary">Drosha_0</name>
    <name evidence="3" type="ORF">Bhyg_02760</name>
</gene>
<evidence type="ECO:0000256" key="2">
    <source>
        <dbReference type="SAM" id="MobiDB-lite"/>
    </source>
</evidence>
<evidence type="ECO:0000313" key="3">
    <source>
        <dbReference type="EMBL" id="KAJ6647537.1"/>
    </source>
</evidence>
<feature type="region of interest" description="Disordered" evidence="2">
    <location>
        <begin position="213"/>
        <end position="249"/>
    </location>
</feature>
<feature type="compositionally biased region" description="Polar residues" evidence="2">
    <location>
        <begin position="32"/>
        <end position="43"/>
    </location>
</feature>
<keyword evidence="4" id="KW-1185">Reference proteome</keyword>
<protein>
    <submittedName>
        <fullName evidence="3">Ribonuclease 3</fullName>
    </submittedName>
</protein>
<dbReference type="AlphaFoldDB" id="A0A9Q0NC14"/>
<dbReference type="PANTHER" id="PTHR11207:SF0">
    <property type="entry name" value="RIBONUCLEASE 3"/>
    <property type="match status" value="1"/>
</dbReference>
<dbReference type="GO" id="GO:0003723">
    <property type="term" value="F:RNA binding"/>
    <property type="evidence" value="ECO:0007669"/>
    <property type="project" value="UniProtKB-KW"/>
</dbReference>
<evidence type="ECO:0000313" key="4">
    <source>
        <dbReference type="Proteomes" id="UP001151699"/>
    </source>
</evidence>
<sequence length="404" mass="47458">MSFNQNFRYPPPGFEQHVPRPNPPDPNFPTNYQNSNPSGSVRFHQNYSPQPDYRYVSRQHRPPVHNRFVLPIPYEPPTPYPHRFSILPPFNPSRPPPRLLHRSTESIFRTTYRSPAPKYRFPIKPIYRRERDTEAPLTERDQLLVKWRSNFCETSDDITRKLAEMDPNENKDMWIRSSPADVFYKRCENGDVESTNRLDTLCALFEQELVARGRKARDRQSPYNTPPRKKKHKVCRHKSEKCSSSDSSDEEFDVEEEDCSMQELTKKIQHPYRLHADLWHNETGEMNDGPLCRCSAKSKRSGLRHGIYPGESGFPRCKLNSNNAGKLYHYRITISPPTNFLTKTPTIIKHDQHEFIFEGFSLLSHASIGELPTCKVIRFNIEYTILYIEEKMPENFTIRELDLF</sequence>